<comment type="similarity">
    <text evidence="1">Belongs to the BioY family.</text>
</comment>
<evidence type="ECO:0000256" key="2">
    <source>
        <dbReference type="SAM" id="Phobius"/>
    </source>
</evidence>
<dbReference type="AlphaFoldDB" id="A0A940ICN5"/>
<dbReference type="InterPro" id="IPR003784">
    <property type="entry name" value="BioY"/>
</dbReference>
<keyword evidence="2" id="KW-0472">Membrane</keyword>
<gene>
    <name evidence="3" type="ORF">IAB16_00355</name>
</gene>
<dbReference type="PANTHER" id="PTHR34295:SF1">
    <property type="entry name" value="BIOTIN TRANSPORTER BIOY"/>
    <property type="match status" value="1"/>
</dbReference>
<feature type="transmembrane region" description="Helical" evidence="2">
    <location>
        <begin position="157"/>
        <end position="181"/>
    </location>
</feature>
<accession>A0A940ICN5</accession>
<dbReference type="GO" id="GO:0015225">
    <property type="term" value="F:biotin transmembrane transporter activity"/>
    <property type="evidence" value="ECO:0007669"/>
    <property type="project" value="InterPro"/>
</dbReference>
<keyword evidence="2" id="KW-0812">Transmembrane</keyword>
<feature type="transmembrane region" description="Helical" evidence="2">
    <location>
        <begin position="93"/>
        <end position="110"/>
    </location>
</feature>
<organism evidence="3 4">
    <name type="scientific">Candidatus Stercoripulliclostridium pullicola</name>
    <dbReference type="NCBI Taxonomy" id="2840953"/>
    <lineage>
        <taxon>Bacteria</taxon>
        <taxon>Bacillati</taxon>
        <taxon>Bacillota</taxon>
        <taxon>Clostridia</taxon>
        <taxon>Eubacteriales</taxon>
        <taxon>Candidatus Stercoripulliclostridium</taxon>
    </lineage>
</organism>
<dbReference type="EMBL" id="JADINF010000007">
    <property type="protein sequence ID" value="MBO8423463.1"/>
    <property type="molecule type" value="Genomic_DNA"/>
</dbReference>
<dbReference type="Pfam" id="PF02632">
    <property type="entry name" value="BioY"/>
    <property type="match status" value="1"/>
</dbReference>
<keyword evidence="2" id="KW-1133">Transmembrane helix</keyword>
<comment type="caution">
    <text evidence="3">The sequence shown here is derived from an EMBL/GenBank/DDBJ whole genome shotgun (WGS) entry which is preliminary data.</text>
</comment>
<evidence type="ECO:0000256" key="1">
    <source>
        <dbReference type="ARBA" id="ARBA00010692"/>
    </source>
</evidence>
<name>A0A940ICN5_9FIRM</name>
<feature type="transmembrane region" description="Helical" evidence="2">
    <location>
        <begin position="39"/>
        <end position="58"/>
    </location>
</feature>
<feature type="transmembrane region" description="Helical" evidence="2">
    <location>
        <begin position="65"/>
        <end position="87"/>
    </location>
</feature>
<dbReference type="Gene3D" id="1.10.1760.20">
    <property type="match status" value="1"/>
</dbReference>
<protein>
    <submittedName>
        <fullName evidence="3">Biotin transporter BioY</fullName>
    </submittedName>
</protein>
<sequence length="228" mass="24421">MKKAKGKKINGKATRDLVLTALFTALVAIGAFIRIPAPIVPITLQFAFCLLAGLLLGAVRGGLAVTIYIVMGLIGIPVFTEGGGIFYVLKPSFGYLIGMAIGTFTCGFIARSGKKLSYTRMVAGALAAMLIVDGLGVLYMYLMYNYYLGTAMTFLKALYAGVAVFLPTDVMWCFLMSLVAYKLVPVLERAGLNGRAGVKGAVERDVKCNVAESDSACLTETERVREDK</sequence>
<feature type="transmembrane region" description="Helical" evidence="2">
    <location>
        <begin position="16"/>
        <end position="33"/>
    </location>
</feature>
<evidence type="ECO:0000313" key="4">
    <source>
        <dbReference type="Proteomes" id="UP000727857"/>
    </source>
</evidence>
<proteinExistence type="inferred from homology"/>
<dbReference type="PANTHER" id="PTHR34295">
    <property type="entry name" value="BIOTIN TRANSPORTER BIOY"/>
    <property type="match status" value="1"/>
</dbReference>
<reference evidence="3" key="2">
    <citation type="journal article" date="2021" name="PeerJ">
        <title>Extensive microbial diversity within the chicken gut microbiome revealed by metagenomics and culture.</title>
        <authorList>
            <person name="Gilroy R."/>
            <person name="Ravi A."/>
            <person name="Getino M."/>
            <person name="Pursley I."/>
            <person name="Horton D.L."/>
            <person name="Alikhan N.F."/>
            <person name="Baker D."/>
            <person name="Gharbi K."/>
            <person name="Hall N."/>
            <person name="Watson M."/>
            <person name="Adriaenssens E.M."/>
            <person name="Foster-Nyarko E."/>
            <person name="Jarju S."/>
            <person name="Secka A."/>
            <person name="Antonio M."/>
            <person name="Oren A."/>
            <person name="Chaudhuri R.R."/>
            <person name="La Ragione R."/>
            <person name="Hildebrand F."/>
            <person name="Pallen M.J."/>
        </authorList>
    </citation>
    <scope>NUCLEOTIDE SEQUENCE</scope>
    <source>
        <strain evidence="3">517</strain>
    </source>
</reference>
<evidence type="ECO:0000313" key="3">
    <source>
        <dbReference type="EMBL" id="MBO8423463.1"/>
    </source>
</evidence>
<reference evidence="3" key="1">
    <citation type="submission" date="2020-10" db="EMBL/GenBank/DDBJ databases">
        <authorList>
            <person name="Gilroy R."/>
        </authorList>
    </citation>
    <scope>NUCLEOTIDE SEQUENCE</scope>
    <source>
        <strain evidence="3">517</strain>
    </source>
</reference>
<dbReference type="GO" id="GO:0005886">
    <property type="term" value="C:plasma membrane"/>
    <property type="evidence" value="ECO:0007669"/>
    <property type="project" value="InterPro"/>
</dbReference>
<feature type="transmembrane region" description="Helical" evidence="2">
    <location>
        <begin position="122"/>
        <end position="142"/>
    </location>
</feature>
<dbReference type="Proteomes" id="UP000727857">
    <property type="component" value="Unassembled WGS sequence"/>
</dbReference>